<evidence type="ECO:0000256" key="3">
    <source>
        <dbReference type="SAM" id="Phobius"/>
    </source>
</evidence>
<keyword evidence="3" id="KW-1133">Transmembrane helix</keyword>
<keyword evidence="1" id="KW-0175">Coiled coil</keyword>
<dbReference type="Proteomes" id="UP001224775">
    <property type="component" value="Unassembled WGS sequence"/>
</dbReference>
<gene>
    <name evidence="4" type="ORF">QTG54_007125</name>
</gene>
<keyword evidence="5" id="KW-1185">Reference proteome</keyword>
<keyword evidence="3" id="KW-0812">Transmembrane</keyword>
<feature type="compositionally biased region" description="Low complexity" evidence="2">
    <location>
        <begin position="1"/>
        <end position="12"/>
    </location>
</feature>
<name>A0AAD9DE94_9STRA</name>
<evidence type="ECO:0000256" key="1">
    <source>
        <dbReference type="SAM" id="Coils"/>
    </source>
</evidence>
<evidence type="ECO:0008006" key="6">
    <source>
        <dbReference type="Google" id="ProtNLM"/>
    </source>
</evidence>
<feature type="transmembrane region" description="Helical" evidence="3">
    <location>
        <begin position="263"/>
        <end position="282"/>
    </location>
</feature>
<dbReference type="Gene3D" id="3.40.390.10">
    <property type="entry name" value="Collagenase (Catalytic Domain)"/>
    <property type="match status" value="1"/>
</dbReference>
<evidence type="ECO:0000313" key="4">
    <source>
        <dbReference type="EMBL" id="KAK1742560.1"/>
    </source>
</evidence>
<protein>
    <recommendedName>
        <fullName evidence="6">Peptidase M10 metallopeptidase domain-containing protein</fullName>
    </recommendedName>
</protein>
<sequence length="570" mass="62934">MSSKKNSSRSSSGSGGGSSNDRHMAQAFEDEYEVDYDRAEYGDGGVYSAPSSGTQVTRNLPSPTRLHSARAARISRSHPRPSAPPLQPNSSYSTPMKKKPSSSGVNLTPDTIASTPSPFSSTDSISPVFGRSSGRTPRSSPRTSPRGSPRNSRANLVSFNGAGFIVVDMDDDEALARRLDQELRDAELAADLERAERAHNLAQHQQAAAAFAVEGADSFDSNGGDMRNTPSRSSRRQDRQQNQDSTASSTTCRDKSIYYGIRSAVFVVVSAVTLVVLVLIFGGPKAVVDPNTWMPGWPDMSNPNDEGKVGDHNMWVADLVDNGLNLVVLNSLDRGSDWNDYFRESISDWDNGSPDSVTLQIKRVPNDPECTPVRRTMKVCNGDYGPTDWRGVNQIILANDYIISSVAKMNDYYLEGTNRAQKLYTMCHELGHGLGLGHFDENFYNKDLGNCMDYTERPENNMHPDESNFLVLEELYGSVNQSGISTGKTVAVEEKLENNGNRQLTLVNEEQLFDKYADYLLNYPIEVTDESNEFPDVRNGWRLLRRTENAVYHQKDLPGGYSIMSTMLLA</sequence>
<proteinExistence type="predicted"/>
<feature type="compositionally biased region" description="Polar residues" evidence="2">
    <location>
        <begin position="49"/>
        <end position="62"/>
    </location>
</feature>
<feature type="compositionally biased region" description="Low complexity" evidence="2">
    <location>
        <begin position="130"/>
        <end position="153"/>
    </location>
</feature>
<dbReference type="GO" id="GO:0008237">
    <property type="term" value="F:metallopeptidase activity"/>
    <property type="evidence" value="ECO:0007669"/>
    <property type="project" value="InterPro"/>
</dbReference>
<dbReference type="InterPro" id="IPR024079">
    <property type="entry name" value="MetalloPept_cat_dom_sf"/>
</dbReference>
<evidence type="ECO:0000256" key="2">
    <source>
        <dbReference type="SAM" id="MobiDB-lite"/>
    </source>
</evidence>
<feature type="region of interest" description="Disordered" evidence="2">
    <location>
        <begin position="217"/>
        <end position="249"/>
    </location>
</feature>
<dbReference type="AlphaFoldDB" id="A0AAD9DE94"/>
<reference evidence="4" key="1">
    <citation type="submission" date="2023-06" db="EMBL/GenBank/DDBJ databases">
        <title>Survivors Of The Sea: Transcriptome response of Skeletonema marinoi to long-term dormancy.</title>
        <authorList>
            <person name="Pinder M.I.M."/>
            <person name="Kourtchenko O."/>
            <person name="Robertson E.K."/>
            <person name="Larsson T."/>
            <person name="Maumus F."/>
            <person name="Osuna-Cruz C.M."/>
            <person name="Vancaester E."/>
            <person name="Stenow R."/>
            <person name="Vandepoele K."/>
            <person name="Ploug H."/>
            <person name="Bruchert V."/>
            <person name="Godhe A."/>
            <person name="Topel M."/>
        </authorList>
    </citation>
    <scope>NUCLEOTIDE SEQUENCE</scope>
    <source>
        <strain evidence="4">R05AC</strain>
    </source>
</reference>
<feature type="compositionally biased region" description="Polar residues" evidence="2">
    <location>
        <begin position="101"/>
        <end position="125"/>
    </location>
</feature>
<dbReference type="SUPFAM" id="SSF55486">
    <property type="entry name" value="Metalloproteases ('zincins'), catalytic domain"/>
    <property type="match status" value="1"/>
</dbReference>
<feature type="region of interest" description="Disordered" evidence="2">
    <location>
        <begin position="1"/>
        <end position="155"/>
    </location>
</feature>
<dbReference type="EMBL" id="JATAAI010000011">
    <property type="protein sequence ID" value="KAK1742560.1"/>
    <property type="molecule type" value="Genomic_DNA"/>
</dbReference>
<feature type="coiled-coil region" evidence="1">
    <location>
        <begin position="169"/>
        <end position="196"/>
    </location>
</feature>
<evidence type="ECO:0000313" key="5">
    <source>
        <dbReference type="Proteomes" id="UP001224775"/>
    </source>
</evidence>
<accession>A0AAD9DE94</accession>
<keyword evidence="3" id="KW-0472">Membrane</keyword>
<comment type="caution">
    <text evidence="4">The sequence shown here is derived from an EMBL/GenBank/DDBJ whole genome shotgun (WGS) entry which is preliminary data.</text>
</comment>
<feature type="compositionally biased region" description="Basic residues" evidence="2">
    <location>
        <begin position="67"/>
        <end position="79"/>
    </location>
</feature>
<organism evidence="4 5">
    <name type="scientific">Skeletonema marinoi</name>
    <dbReference type="NCBI Taxonomy" id="267567"/>
    <lineage>
        <taxon>Eukaryota</taxon>
        <taxon>Sar</taxon>
        <taxon>Stramenopiles</taxon>
        <taxon>Ochrophyta</taxon>
        <taxon>Bacillariophyta</taxon>
        <taxon>Coscinodiscophyceae</taxon>
        <taxon>Thalassiosirophycidae</taxon>
        <taxon>Thalassiosirales</taxon>
        <taxon>Skeletonemataceae</taxon>
        <taxon>Skeletonema</taxon>
        <taxon>Skeletonema marinoi-dohrnii complex</taxon>
    </lineage>
</organism>